<dbReference type="Proteomes" id="UP000631535">
    <property type="component" value="Unassembled WGS sequence"/>
</dbReference>
<evidence type="ECO:0000313" key="1">
    <source>
        <dbReference type="EMBL" id="GGO47430.1"/>
    </source>
</evidence>
<name>A0ABQ2M6R8_9ACTN</name>
<accession>A0ABQ2M6R8</accession>
<keyword evidence="2" id="KW-1185">Reference proteome</keyword>
<sequence>MAESAPVLLDAFLNSLYRCLKNDRDGDALAARMDAAEGVPFYLGYVFALEGRVRPYNKYLGWELRHHPLDWPQARHGHLLGLLGELLSGEVACTARQLFVELEPRARAVGHDPVLASWGEDLTLMRGGPPRPAGGGRVGLP</sequence>
<comment type="caution">
    <text evidence="1">The sequence shown here is derived from an EMBL/GenBank/DDBJ whole genome shotgun (WGS) entry which is preliminary data.</text>
</comment>
<dbReference type="RefSeq" id="WP_189036740.1">
    <property type="nucleotide sequence ID" value="NZ_BMMP01000005.1"/>
</dbReference>
<gene>
    <name evidence="1" type="ORF">GCM10012287_20070</name>
</gene>
<dbReference type="EMBL" id="BMMP01000005">
    <property type="protein sequence ID" value="GGO47430.1"/>
    <property type="molecule type" value="Genomic_DNA"/>
</dbReference>
<organism evidence="1 2">
    <name type="scientific">Streptomyces daqingensis</name>
    <dbReference type="NCBI Taxonomy" id="1472640"/>
    <lineage>
        <taxon>Bacteria</taxon>
        <taxon>Bacillati</taxon>
        <taxon>Actinomycetota</taxon>
        <taxon>Actinomycetes</taxon>
        <taxon>Kitasatosporales</taxon>
        <taxon>Streptomycetaceae</taxon>
        <taxon>Streptomyces</taxon>
    </lineage>
</organism>
<reference evidence="2" key="1">
    <citation type="journal article" date="2019" name="Int. J. Syst. Evol. Microbiol.">
        <title>The Global Catalogue of Microorganisms (GCM) 10K type strain sequencing project: providing services to taxonomists for standard genome sequencing and annotation.</title>
        <authorList>
            <consortium name="The Broad Institute Genomics Platform"/>
            <consortium name="The Broad Institute Genome Sequencing Center for Infectious Disease"/>
            <person name="Wu L."/>
            <person name="Ma J."/>
        </authorList>
    </citation>
    <scope>NUCLEOTIDE SEQUENCE [LARGE SCALE GENOMIC DNA]</scope>
    <source>
        <strain evidence="2">CGMCC 4.7178</strain>
    </source>
</reference>
<protein>
    <submittedName>
        <fullName evidence="1">Uncharacterized protein</fullName>
    </submittedName>
</protein>
<evidence type="ECO:0000313" key="2">
    <source>
        <dbReference type="Proteomes" id="UP000631535"/>
    </source>
</evidence>
<proteinExistence type="predicted"/>